<keyword evidence="2" id="KW-1185">Reference proteome</keyword>
<gene>
    <name evidence="1" type="ORF">TTHERM_00151540</name>
</gene>
<organism evidence="1 2">
    <name type="scientific">Tetrahymena thermophila (strain SB210)</name>
    <dbReference type="NCBI Taxonomy" id="312017"/>
    <lineage>
        <taxon>Eukaryota</taxon>
        <taxon>Sar</taxon>
        <taxon>Alveolata</taxon>
        <taxon>Ciliophora</taxon>
        <taxon>Intramacronucleata</taxon>
        <taxon>Oligohymenophorea</taxon>
        <taxon>Hymenostomatida</taxon>
        <taxon>Tetrahymenina</taxon>
        <taxon>Tetrahymenidae</taxon>
        <taxon>Tetrahymena</taxon>
    </lineage>
</organism>
<dbReference type="KEGG" id="tet:TTHERM_00151540"/>
<dbReference type="RefSeq" id="XP_001021688.1">
    <property type="nucleotide sequence ID" value="XM_001021688.1"/>
</dbReference>
<dbReference type="HOGENOM" id="CLU_1859281_0_0_1"/>
<evidence type="ECO:0000313" key="2">
    <source>
        <dbReference type="Proteomes" id="UP000009168"/>
    </source>
</evidence>
<evidence type="ECO:0000313" key="1">
    <source>
        <dbReference type="EMBL" id="EAS01442.1"/>
    </source>
</evidence>
<dbReference type="EMBL" id="GG662603">
    <property type="protein sequence ID" value="EAS01442.1"/>
    <property type="molecule type" value="Genomic_DNA"/>
</dbReference>
<proteinExistence type="predicted"/>
<accession>I7MGH1</accession>
<dbReference type="InParanoid" id="I7MGH1"/>
<reference evidence="2" key="1">
    <citation type="journal article" date="2006" name="PLoS Biol.">
        <title>Macronuclear genome sequence of the ciliate Tetrahymena thermophila, a model eukaryote.</title>
        <authorList>
            <person name="Eisen J.A."/>
            <person name="Coyne R.S."/>
            <person name="Wu M."/>
            <person name="Wu D."/>
            <person name="Thiagarajan M."/>
            <person name="Wortman J.R."/>
            <person name="Badger J.H."/>
            <person name="Ren Q."/>
            <person name="Amedeo P."/>
            <person name="Jones K.M."/>
            <person name="Tallon L.J."/>
            <person name="Delcher A.L."/>
            <person name="Salzberg S.L."/>
            <person name="Silva J.C."/>
            <person name="Haas B.J."/>
            <person name="Majoros W.H."/>
            <person name="Farzad M."/>
            <person name="Carlton J.M."/>
            <person name="Smith R.K. Jr."/>
            <person name="Garg J."/>
            <person name="Pearlman R.E."/>
            <person name="Karrer K.M."/>
            <person name="Sun L."/>
            <person name="Manning G."/>
            <person name="Elde N.C."/>
            <person name="Turkewitz A.P."/>
            <person name="Asai D.J."/>
            <person name="Wilkes D.E."/>
            <person name="Wang Y."/>
            <person name="Cai H."/>
            <person name="Collins K."/>
            <person name="Stewart B.A."/>
            <person name="Lee S.R."/>
            <person name="Wilamowska K."/>
            <person name="Weinberg Z."/>
            <person name="Ruzzo W.L."/>
            <person name="Wloga D."/>
            <person name="Gaertig J."/>
            <person name="Frankel J."/>
            <person name="Tsao C.-C."/>
            <person name="Gorovsky M.A."/>
            <person name="Keeling P.J."/>
            <person name="Waller R.F."/>
            <person name="Patron N.J."/>
            <person name="Cherry J.M."/>
            <person name="Stover N.A."/>
            <person name="Krieger C.J."/>
            <person name="del Toro C."/>
            <person name="Ryder H.F."/>
            <person name="Williamson S.C."/>
            <person name="Barbeau R.A."/>
            <person name="Hamilton E.P."/>
            <person name="Orias E."/>
        </authorList>
    </citation>
    <scope>NUCLEOTIDE SEQUENCE [LARGE SCALE GENOMIC DNA]</scope>
    <source>
        <strain evidence="2">SB210</strain>
    </source>
</reference>
<dbReference type="GeneID" id="7840023"/>
<sequence>MDPSQCCCIAEISVYGGEDPSCLKGDHLVLSIEEQLIYSWLEEKGISMANPVDNIYSYFENKRQSVLSAQSLSKKPSSLLSRRKNQLKASPLMNNDSSPFIKFSLDSGKDKISELSQIPDRFSFSSLQSFDSSSNGLN</sequence>
<name>I7MGH1_TETTS</name>
<dbReference type="AlphaFoldDB" id="I7MGH1"/>
<protein>
    <submittedName>
        <fullName evidence="1">Uncharacterized protein</fullName>
    </submittedName>
</protein>
<dbReference type="Proteomes" id="UP000009168">
    <property type="component" value="Unassembled WGS sequence"/>
</dbReference>